<comment type="catalytic activity">
    <reaction evidence="9 10">
        <text>4 Fe(II)-[cytochrome c] + O2 + 8 H(+)(in) = 4 Fe(III)-[cytochrome c] + 2 H2O + 4 H(+)(out)</text>
        <dbReference type="Rhea" id="RHEA:11436"/>
        <dbReference type="Rhea" id="RHEA-COMP:10350"/>
        <dbReference type="Rhea" id="RHEA-COMP:14399"/>
        <dbReference type="ChEBI" id="CHEBI:15377"/>
        <dbReference type="ChEBI" id="CHEBI:15378"/>
        <dbReference type="ChEBI" id="CHEBI:15379"/>
        <dbReference type="ChEBI" id="CHEBI:29033"/>
        <dbReference type="ChEBI" id="CHEBI:29034"/>
        <dbReference type="EC" id="7.1.1.9"/>
    </reaction>
</comment>
<evidence type="ECO:0000256" key="7">
    <source>
        <dbReference type="ARBA" id="ARBA00022989"/>
    </source>
</evidence>
<keyword evidence="13" id="KW-1185">Reference proteome</keyword>
<feature type="transmembrane region" description="Helical" evidence="11">
    <location>
        <begin position="5"/>
        <end position="23"/>
    </location>
</feature>
<dbReference type="GO" id="GO:0004129">
    <property type="term" value="F:cytochrome-c oxidase activity"/>
    <property type="evidence" value="ECO:0007669"/>
    <property type="project" value="UniProtKB-EC"/>
</dbReference>
<evidence type="ECO:0000313" key="13">
    <source>
        <dbReference type="Proteomes" id="UP000527616"/>
    </source>
</evidence>
<dbReference type="EC" id="7.1.1.9" evidence="10"/>
<dbReference type="AlphaFoldDB" id="A0A7Z0DB33"/>
<feature type="transmembrane region" description="Helical" evidence="11">
    <location>
        <begin position="29"/>
        <end position="51"/>
    </location>
</feature>
<keyword evidence="4 10" id="KW-1003">Cell membrane</keyword>
<keyword evidence="8 10" id="KW-0472">Membrane</keyword>
<comment type="similarity">
    <text evidence="3 10">Belongs to the cytochrome c oxidase bacterial subunit CtaF family.</text>
</comment>
<reference evidence="12 13" key="1">
    <citation type="submission" date="2020-07" db="EMBL/GenBank/DDBJ databases">
        <title>Sequencing the genomes of 1000 actinobacteria strains.</title>
        <authorList>
            <person name="Klenk H.-P."/>
        </authorList>
    </citation>
    <scope>NUCLEOTIDE SEQUENCE [LARGE SCALE GENOMIC DNA]</scope>
    <source>
        <strain evidence="12 13">DSM 103164</strain>
    </source>
</reference>
<evidence type="ECO:0000313" key="12">
    <source>
        <dbReference type="EMBL" id="NYI72028.1"/>
    </source>
</evidence>
<comment type="caution">
    <text evidence="12">The sequence shown here is derived from an EMBL/GenBank/DDBJ whole genome shotgun (WGS) entry which is preliminary data.</text>
</comment>
<name>A0A7Z0DB33_9ACTN</name>
<dbReference type="GO" id="GO:0022900">
    <property type="term" value="P:electron transport chain"/>
    <property type="evidence" value="ECO:0007669"/>
    <property type="project" value="InterPro"/>
</dbReference>
<evidence type="ECO:0000256" key="4">
    <source>
        <dbReference type="ARBA" id="ARBA00022475"/>
    </source>
</evidence>
<dbReference type="GO" id="GO:0005886">
    <property type="term" value="C:plasma membrane"/>
    <property type="evidence" value="ECO:0007669"/>
    <property type="project" value="UniProtKB-SubCell"/>
</dbReference>
<sequence length="131" mass="14545">MRGSFWAFMSVFIFLLVVTPIYWLLSHEIVGTVALTMSALLCLMISWYLRVTSKSIGPTLEDRPDATIAEGAGVIGFFPPSSIWPFWCALAAGVFVLGPVFGWWLSLLGGAVGIWALSGWIYQYYVGDYKH</sequence>
<keyword evidence="5 11" id="KW-0812">Transmembrane</keyword>
<evidence type="ECO:0000256" key="9">
    <source>
        <dbReference type="ARBA" id="ARBA00047816"/>
    </source>
</evidence>
<protein>
    <recommendedName>
        <fullName evidence="10">Cytochrome c oxidase polypeptide 4</fullName>
        <ecNumber evidence="10">7.1.1.9</ecNumber>
    </recommendedName>
    <alternativeName>
        <fullName evidence="10">Cytochrome aa3 subunit 4</fullName>
    </alternativeName>
    <alternativeName>
        <fullName evidence="10">Cytochrome c oxidase polypeptide IV</fullName>
    </alternativeName>
</protein>
<gene>
    <name evidence="12" type="ORF">GGQ54_002588</name>
</gene>
<dbReference type="EMBL" id="JACBZS010000001">
    <property type="protein sequence ID" value="NYI72028.1"/>
    <property type="molecule type" value="Genomic_DNA"/>
</dbReference>
<dbReference type="InterPro" id="IPR021050">
    <property type="entry name" value="Cyt_c_oxidase_su4_actinobac"/>
</dbReference>
<evidence type="ECO:0000256" key="8">
    <source>
        <dbReference type="ARBA" id="ARBA00023136"/>
    </source>
</evidence>
<comment type="subcellular location">
    <subcellularLocation>
        <location evidence="2">Cell membrane</location>
        <topology evidence="2">Multi-pass membrane protein</topology>
    </subcellularLocation>
</comment>
<keyword evidence="7 11" id="KW-1133">Transmembrane helix</keyword>
<evidence type="ECO:0000256" key="10">
    <source>
        <dbReference type="PIRNR" id="PIRNR017385"/>
    </source>
</evidence>
<accession>A0A7Z0DB33</accession>
<comment type="subunit">
    <text evidence="10">Associates with subunits I, II and III to form cytochrome c oxidase.</text>
</comment>
<dbReference type="RefSeq" id="WP_179445776.1">
    <property type="nucleotide sequence ID" value="NZ_JACBZS010000001.1"/>
</dbReference>
<dbReference type="PIRSF" id="PIRSF017385">
    <property type="entry name" value="CtaF"/>
    <property type="match status" value="1"/>
</dbReference>
<evidence type="ECO:0000256" key="2">
    <source>
        <dbReference type="ARBA" id="ARBA00004651"/>
    </source>
</evidence>
<comment type="function">
    <text evidence="1 10">Part of cytochrome c oxidase, its function is unknown.</text>
</comment>
<evidence type="ECO:0000256" key="3">
    <source>
        <dbReference type="ARBA" id="ARBA00006870"/>
    </source>
</evidence>
<evidence type="ECO:0000256" key="1">
    <source>
        <dbReference type="ARBA" id="ARBA00002536"/>
    </source>
</evidence>
<keyword evidence="6 10" id="KW-1278">Translocase</keyword>
<evidence type="ECO:0000256" key="6">
    <source>
        <dbReference type="ARBA" id="ARBA00022967"/>
    </source>
</evidence>
<proteinExistence type="inferred from homology"/>
<dbReference type="Pfam" id="PF12270">
    <property type="entry name" value="Cyt_c_ox_IV"/>
    <property type="match status" value="1"/>
</dbReference>
<feature type="transmembrane region" description="Helical" evidence="11">
    <location>
        <begin position="72"/>
        <end position="97"/>
    </location>
</feature>
<dbReference type="Proteomes" id="UP000527616">
    <property type="component" value="Unassembled WGS sequence"/>
</dbReference>
<feature type="transmembrane region" description="Helical" evidence="11">
    <location>
        <begin position="103"/>
        <end position="125"/>
    </location>
</feature>
<organism evidence="12 13">
    <name type="scientific">Naumannella cuiyingiana</name>
    <dbReference type="NCBI Taxonomy" id="1347891"/>
    <lineage>
        <taxon>Bacteria</taxon>
        <taxon>Bacillati</taxon>
        <taxon>Actinomycetota</taxon>
        <taxon>Actinomycetes</taxon>
        <taxon>Propionibacteriales</taxon>
        <taxon>Propionibacteriaceae</taxon>
        <taxon>Naumannella</taxon>
    </lineage>
</organism>
<evidence type="ECO:0000256" key="5">
    <source>
        <dbReference type="ARBA" id="ARBA00022692"/>
    </source>
</evidence>
<evidence type="ECO:0000256" key="11">
    <source>
        <dbReference type="SAM" id="Phobius"/>
    </source>
</evidence>